<dbReference type="Proteomes" id="UP001148018">
    <property type="component" value="Unassembled WGS sequence"/>
</dbReference>
<protein>
    <submittedName>
        <fullName evidence="1">Uncharacterized protein</fullName>
    </submittedName>
</protein>
<sequence>MEAGILASLSKVSDREVFIDPYVQITFAGQQDQSVWGLGSPQDQSVWGLGSSQDQIVWGLGSSQDQSVWGLGSSLGPECLGSRVLSRTKVFGVSGPL</sequence>
<keyword evidence="2" id="KW-1185">Reference proteome</keyword>
<dbReference type="EMBL" id="JANIIK010000110">
    <property type="protein sequence ID" value="KAJ3595977.1"/>
    <property type="molecule type" value="Genomic_DNA"/>
</dbReference>
<name>A0A9Q0ID09_9TELE</name>
<dbReference type="AlphaFoldDB" id="A0A9Q0ID09"/>
<comment type="caution">
    <text evidence="1">The sequence shown here is derived from an EMBL/GenBank/DDBJ whole genome shotgun (WGS) entry which is preliminary data.</text>
</comment>
<reference evidence="1" key="1">
    <citation type="submission" date="2022-07" db="EMBL/GenBank/DDBJ databases">
        <title>Chromosome-level genome of Muraenolepis orangiensis.</title>
        <authorList>
            <person name="Kim J."/>
        </authorList>
    </citation>
    <scope>NUCLEOTIDE SEQUENCE</scope>
    <source>
        <strain evidence="1">KU_S4_2022</strain>
        <tissue evidence="1">Muscle</tissue>
    </source>
</reference>
<accession>A0A9Q0ID09</accession>
<proteinExistence type="predicted"/>
<organism evidence="1 2">
    <name type="scientific">Muraenolepis orangiensis</name>
    <name type="common">Patagonian moray cod</name>
    <dbReference type="NCBI Taxonomy" id="630683"/>
    <lineage>
        <taxon>Eukaryota</taxon>
        <taxon>Metazoa</taxon>
        <taxon>Chordata</taxon>
        <taxon>Craniata</taxon>
        <taxon>Vertebrata</taxon>
        <taxon>Euteleostomi</taxon>
        <taxon>Actinopterygii</taxon>
        <taxon>Neopterygii</taxon>
        <taxon>Teleostei</taxon>
        <taxon>Neoteleostei</taxon>
        <taxon>Acanthomorphata</taxon>
        <taxon>Zeiogadaria</taxon>
        <taxon>Gadariae</taxon>
        <taxon>Gadiformes</taxon>
        <taxon>Muraenolepidoidei</taxon>
        <taxon>Muraenolepididae</taxon>
        <taxon>Muraenolepis</taxon>
    </lineage>
</organism>
<gene>
    <name evidence="1" type="ORF">NHX12_002386</name>
</gene>
<evidence type="ECO:0000313" key="2">
    <source>
        <dbReference type="Proteomes" id="UP001148018"/>
    </source>
</evidence>
<evidence type="ECO:0000313" key="1">
    <source>
        <dbReference type="EMBL" id="KAJ3595977.1"/>
    </source>
</evidence>